<organism evidence="2 3">
    <name type="scientific">Emticicia aquatica</name>
    <dbReference type="NCBI Taxonomy" id="1681835"/>
    <lineage>
        <taxon>Bacteria</taxon>
        <taxon>Pseudomonadati</taxon>
        <taxon>Bacteroidota</taxon>
        <taxon>Cytophagia</taxon>
        <taxon>Cytophagales</taxon>
        <taxon>Leadbetterellaceae</taxon>
        <taxon>Emticicia</taxon>
    </lineage>
</organism>
<dbReference type="InterPro" id="IPR011834">
    <property type="entry name" value="Agluc_phsphrylas"/>
</dbReference>
<sequence>MIKMKNLPEQFAHPYSFAPKFKKSAVYFSMEFAIDQALKTYSGGLGFLAGSHMRSAYQLKQNLVGIGILWKFGYYDQVRNTDNSMAVQFREKMYSFLQDTGVRFQINIQNRAVWVATYFLPSTTFGTVPMFFLTTDTDGNDNWARSLSYHLYDADASIKVAQCMILGIGGTTFLDKIGYEPDVYHFNEAHALSGAFHLYKKFGKVAEVKKHLVFTTHTPEEAGNEKHDINMLENMNFFAGVPMNEVRKISGITDNVFNHSLVALRLSRKANAVSKLHGDVSRKMWGDYTGICEITHVTNAQNNLYWADEVLEKARKKGDVKTITSRKKELKEVLFKTVADQAGKLFKPEVLTIIWARRFAAYKRPDLLTRDRERFDRLMKNTKYPIQFIWAGKPYPFDGGAINNFNQLYYLSHLYPNMAVLTGHELNLSKLIKDGSDVWLNTPIVTREASGTSGMTAAMNGSLNFSTFDGWVCEFATEQNSFVVPDAPHSPDWERDMVDISNMLDMLENKILPTYYDRPEDWQKMVLQSMNDVNAFFDADRMAAEYYEKVY</sequence>
<name>A0ABM9AST5_9BACT</name>
<protein>
    <submittedName>
        <fullName evidence="2">Glycogen phosphorylase</fullName>
        <ecNumber evidence="2">2.4.1.1</ecNumber>
    </submittedName>
</protein>
<evidence type="ECO:0000313" key="3">
    <source>
        <dbReference type="Proteomes" id="UP000837932"/>
    </source>
</evidence>
<dbReference type="Pfam" id="PF00343">
    <property type="entry name" value="Phosphorylase"/>
    <property type="match status" value="1"/>
</dbReference>
<keyword evidence="3" id="KW-1185">Reference proteome</keyword>
<keyword evidence="2" id="KW-0808">Transferase</keyword>
<reference evidence="2" key="1">
    <citation type="submission" date="2021-12" db="EMBL/GenBank/DDBJ databases">
        <authorList>
            <person name="Rodrigo-Torres L."/>
            <person name="Arahal R. D."/>
            <person name="Lucena T."/>
        </authorList>
    </citation>
    <scope>NUCLEOTIDE SEQUENCE</scope>
    <source>
        <strain evidence="2">CECT 8858</strain>
    </source>
</reference>
<proteinExistence type="inferred from homology"/>
<dbReference type="PANTHER" id="PTHR42655">
    <property type="entry name" value="GLYCOGEN PHOSPHORYLASE"/>
    <property type="match status" value="1"/>
</dbReference>
<gene>
    <name evidence="2" type="primary">glgP</name>
    <name evidence="2" type="ORF">EMA8858_03208</name>
</gene>
<evidence type="ECO:0000256" key="1">
    <source>
        <dbReference type="ARBA" id="ARBA00006047"/>
    </source>
</evidence>
<dbReference type="InterPro" id="IPR000811">
    <property type="entry name" value="Glyco_trans_35"/>
</dbReference>
<keyword evidence="2" id="KW-0328">Glycosyltransferase</keyword>
<dbReference type="PANTHER" id="PTHR42655:SF1">
    <property type="entry name" value="GLYCOGEN PHOSPHORYLASE"/>
    <property type="match status" value="1"/>
</dbReference>
<comment type="similarity">
    <text evidence="1">Belongs to the glycogen phosphorylase family.</text>
</comment>
<dbReference type="InterPro" id="IPR052182">
    <property type="entry name" value="Glycogen/Maltodextrin_Phosph"/>
</dbReference>
<comment type="caution">
    <text evidence="2">The sequence shown here is derived from an EMBL/GenBank/DDBJ whole genome shotgun (WGS) entry which is preliminary data.</text>
</comment>
<accession>A0ABM9AST5</accession>
<evidence type="ECO:0000313" key="2">
    <source>
        <dbReference type="EMBL" id="CAH0997071.1"/>
    </source>
</evidence>
<dbReference type="GO" id="GO:0004645">
    <property type="term" value="F:1,4-alpha-oligoglucan phosphorylase activity"/>
    <property type="evidence" value="ECO:0007669"/>
    <property type="project" value="UniProtKB-EC"/>
</dbReference>
<dbReference type="Proteomes" id="UP000837932">
    <property type="component" value="Unassembled WGS sequence"/>
</dbReference>
<dbReference type="EMBL" id="CAKLPY010000002">
    <property type="protein sequence ID" value="CAH0997071.1"/>
    <property type="molecule type" value="Genomic_DNA"/>
</dbReference>
<dbReference type="Gene3D" id="3.40.50.2000">
    <property type="entry name" value="Glycogen Phosphorylase B"/>
    <property type="match status" value="2"/>
</dbReference>
<dbReference type="SUPFAM" id="SSF53756">
    <property type="entry name" value="UDP-Glycosyltransferase/glycogen phosphorylase"/>
    <property type="match status" value="1"/>
</dbReference>
<dbReference type="NCBIfam" id="TIGR02094">
    <property type="entry name" value="more_P_ylases"/>
    <property type="match status" value="2"/>
</dbReference>
<dbReference type="EC" id="2.4.1.1" evidence="2"/>